<sequence>MGGCMLNRSCLSLVIGAVVCSQVALAQDGSAVLEEVVVTATKRATNLQDTPIAVSAFSQDALDRHQIKDLRGLTDLVPSLMVSNHSDSAALFVTLRGIGGNSNTELADPTVAFHVDGVYAPRVQGAATLMYDVDRVEVLRGPQGTLFGRNATVGSINIHTNKPEIGEYNGNLSVTTGTYDLTEVKGAVNLPVSDTLALRVAGINVNRGGYTKVIGNYAGRGPHYGATVADLTPETQFSTYTGEGPESDDRQSWRLSGLWQPNENLSWFLSAERYEDNSTGSPQLDPFLADRGDRVQVIDSNIFTDLTTTTYRSRIDYTFGNDLTFSHVFGYSEMQRSQVFDADGGTSNSFQENRTESSNFESYMNEFQLKNSDDARFRWLLGFFNNEEDNEINFVIDFAAFDEDGNTSGWIGGGANGGAGAAYFIQPQRELSSTAAFAQGTYDINDSNRLTVGLRYLEDEKSDSGGRSINCELFGRVPDRNNALNATRPLPSQIFADAGAAAAIAAGLPYDNGTNAGNNGEPCWVRQVNDKEADWDKVTWLLRYEMDLSGDFMAYASAGTGFKSGHIQDEFNIADPEEVESLEVGMKTDFFGGAMRLNTAFYTMDYEGYQVATTNLVDTDGDGIVDSQGSQQILNASDLDVMGFEFEFLWAITDATRLQLVGNIMDAEFGDYIRSDGQFGDRFNPSVPLLDNNGNPIPDLTSNNLNGNTPKRAPDFEFTTIVSHDIELAGGTLTPQVTLRVVDDYFLDDFNRGDIDAGEFGQAAGARNLSIQESYEMWDLSLRYESDRGWGIEAWVKNASDEVVRTDAGGFVTPDGLVGQLLPPRTAGVTFKAAFE</sequence>
<dbReference type="Pfam" id="PF07715">
    <property type="entry name" value="Plug"/>
    <property type="match status" value="1"/>
</dbReference>
<evidence type="ECO:0000259" key="14">
    <source>
        <dbReference type="Pfam" id="PF00593"/>
    </source>
</evidence>
<evidence type="ECO:0000256" key="10">
    <source>
        <dbReference type="ARBA" id="ARBA00023237"/>
    </source>
</evidence>
<dbReference type="Pfam" id="PF00593">
    <property type="entry name" value="TonB_dep_Rec_b-barrel"/>
    <property type="match status" value="1"/>
</dbReference>
<dbReference type="EMBL" id="VHSG01000005">
    <property type="protein sequence ID" value="TQV84678.1"/>
    <property type="molecule type" value="Genomic_DNA"/>
</dbReference>
<evidence type="ECO:0000256" key="8">
    <source>
        <dbReference type="ARBA" id="ARBA00023077"/>
    </source>
</evidence>
<evidence type="ECO:0000259" key="15">
    <source>
        <dbReference type="Pfam" id="PF07715"/>
    </source>
</evidence>
<evidence type="ECO:0000313" key="17">
    <source>
        <dbReference type="Proteomes" id="UP000319732"/>
    </source>
</evidence>
<dbReference type="PANTHER" id="PTHR32552:SF81">
    <property type="entry name" value="TONB-DEPENDENT OUTER MEMBRANE RECEPTOR"/>
    <property type="match status" value="1"/>
</dbReference>
<feature type="chain" id="PRO_5021822832" evidence="13">
    <location>
        <begin position="27"/>
        <end position="836"/>
    </location>
</feature>
<proteinExistence type="inferred from homology"/>
<keyword evidence="6" id="KW-0408">Iron</keyword>
<accession>A0A545U5D4</accession>
<comment type="caution">
    <text evidence="16">The sequence shown here is derived from an EMBL/GenBank/DDBJ whole genome shotgun (WGS) entry which is preliminary data.</text>
</comment>
<dbReference type="Gene3D" id="2.40.170.20">
    <property type="entry name" value="TonB-dependent receptor, beta-barrel domain"/>
    <property type="match status" value="1"/>
</dbReference>
<evidence type="ECO:0000256" key="2">
    <source>
        <dbReference type="ARBA" id="ARBA00022448"/>
    </source>
</evidence>
<gene>
    <name evidence="16" type="ORF">FKG94_03910</name>
</gene>
<comment type="subcellular location">
    <subcellularLocation>
        <location evidence="1 11">Cell outer membrane</location>
        <topology evidence="1 11">Multi-pass membrane protein</topology>
    </subcellularLocation>
</comment>
<evidence type="ECO:0000256" key="11">
    <source>
        <dbReference type="PROSITE-ProRule" id="PRU01360"/>
    </source>
</evidence>
<evidence type="ECO:0000256" key="9">
    <source>
        <dbReference type="ARBA" id="ARBA00023136"/>
    </source>
</evidence>
<evidence type="ECO:0000256" key="12">
    <source>
        <dbReference type="RuleBase" id="RU003357"/>
    </source>
</evidence>
<dbReference type="PANTHER" id="PTHR32552">
    <property type="entry name" value="FERRICHROME IRON RECEPTOR-RELATED"/>
    <property type="match status" value="1"/>
</dbReference>
<keyword evidence="5 11" id="KW-0812">Transmembrane</keyword>
<dbReference type="GO" id="GO:0006826">
    <property type="term" value="P:iron ion transport"/>
    <property type="evidence" value="ECO:0007669"/>
    <property type="project" value="UniProtKB-KW"/>
</dbReference>
<keyword evidence="10 11" id="KW-0998">Cell outer membrane</keyword>
<dbReference type="OrthoDB" id="7051185at2"/>
<keyword evidence="9 11" id="KW-0472">Membrane</keyword>
<feature type="domain" description="TonB-dependent receptor plug" evidence="15">
    <location>
        <begin position="47"/>
        <end position="154"/>
    </location>
</feature>
<organism evidence="16 17">
    <name type="scientific">Exilibacterium tricleocarpae</name>
    <dbReference type="NCBI Taxonomy" id="2591008"/>
    <lineage>
        <taxon>Bacteria</taxon>
        <taxon>Pseudomonadati</taxon>
        <taxon>Pseudomonadota</taxon>
        <taxon>Gammaproteobacteria</taxon>
        <taxon>Cellvibrionales</taxon>
        <taxon>Cellvibrionaceae</taxon>
        <taxon>Exilibacterium</taxon>
    </lineage>
</organism>
<evidence type="ECO:0000256" key="1">
    <source>
        <dbReference type="ARBA" id="ARBA00004571"/>
    </source>
</evidence>
<dbReference type="Proteomes" id="UP000319732">
    <property type="component" value="Unassembled WGS sequence"/>
</dbReference>
<dbReference type="PROSITE" id="PS52016">
    <property type="entry name" value="TONB_DEPENDENT_REC_3"/>
    <property type="match status" value="1"/>
</dbReference>
<dbReference type="AlphaFoldDB" id="A0A545U5D4"/>
<evidence type="ECO:0000256" key="13">
    <source>
        <dbReference type="SAM" id="SignalP"/>
    </source>
</evidence>
<keyword evidence="2 11" id="KW-0813">Transport</keyword>
<dbReference type="InterPro" id="IPR039426">
    <property type="entry name" value="TonB-dep_rcpt-like"/>
</dbReference>
<evidence type="ECO:0000256" key="3">
    <source>
        <dbReference type="ARBA" id="ARBA00022452"/>
    </source>
</evidence>
<keyword evidence="3 11" id="KW-1134">Transmembrane beta strand</keyword>
<name>A0A545U5D4_9GAMM</name>
<comment type="similarity">
    <text evidence="11 12">Belongs to the TonB-dependent receptor family.</text>
</comment>
<keyword evidence="13" id="KW-0732">Signal</keyword>
<keyword evidence="7" id="KW-0406">Ion transport</keyword>
<dbReference type="GO" id="GO:0009279">
    <property type="term" value="C:cell outer membrane"/>
    <property type="evidence" value="ECO:0007669"/>
    <property type="project" value="UniProtKB-SubCell"/>
</dbReference>
<evidence type="ECO:0000256" key="6">
    <source>
        <dbReference type="ARBA" id="ARBA00023004"/>
    </source>
</evidence>
<reference evidence="16 17" key="1">
    <citation type="submission" date="2019-06" db="EMBL/GenBank/DDBJ databases">
        <title>Whole genome sequence for Cellvibrionaceae sp. R142.</title>
        <authorList>
            <person name="Wang G."/>
        </authorList>
    </citation>
    <scope>NUCLEOTIDE SEQUENCE [LARGE SCALE GENOMIC DNA]</scope>
    <source>
        <strain evidence="16 17">R142</strain>
    </source>
</reference>
<feature type="domain" description="TonB-dependent receptor-like beta-barrel" evidence="14">
    <location>
        <begin position="279"/>
        <end position="798"/>
    </location>
</feature>
<dbReference type="InterPro" id="IPR012910">
    <property type="entry name" value="Plug_dom"/>
</dbReference>
<dbReference type="InterPro" id="IPR036942">
    <property type="entry name" value="Beta-barrel_TonB_sf"/>
</dbReference>
<keyword evidence="16" id="KW-0675">Receptor</keyword>
<evidence type="ECO:0000256" key="5">
    <source>
        <dbReference type="ARBA" id="ARBA00022692"/>
    </source>
</evidence>
<evidence type="ECO:0000256" key="7">
    <source>
        <dbReference type="ARBA" id="ARBA00023065"/>
    </source>
</evidence>
<feature type="signal peptide" evidence="13">
    <location>
        <begin position="1"/>
        <end position="26"/>
    </location>
</feature>
<evidence type="ECO:0000256" key="4">
    <source>
        <dbReference type="ARBA" id="ARBA00022496"/>
    </source>
</evidence>
<keyword evidence="8 12" id="KW-0798">TonB box</keyword>
<keyword evidence="17" id="KW-1185">Reference proteome</keyword>
<dbReference type="InterPro" id="IPR000531">
    <property type="entry name" value="Beta-barrel_TonB"/>
</dbReference>
<protein>
    <submittedName>
        <fullName evidence="16">TonB-dependent receptor</fullName>
    </submittedName>
</protein>
<dbReference type="SUPFAM" id="SSF56935">
    <property type="entry name" value="Porins"/>
    <property type="match status" value="1"/>
</dbReference>
<evidence type="ECO:0000313" key="16">
    <source>
        <dbReference type="EMBL" id="TQV84678.1"/>
    </source>
</evidence>
<keyword evidence="4" id="KW-0410">Iron transport</keyword>